<reference evidence="15 16" key="1">
    <citation type="submission" date="2018-09" db="EMBL/GenBank/DDBJ databases">
        <title>A high-quality reference genome of wild soybean provides a powerful tool to mine soybean genomes.</title>
        <authorList>
            <person name="Xie M."/>
            <person name="Chung C.Y.L."/>
            <person name="Li M.-W."/>
            <person name="Wong F.-L."/>
            <person name="Chan T.-F."/>
            <person name="Lam H.-M."/>
        </authorList>
    </citation>
    <scope>NUCLEOTIDE SEQUENCE [LARGE SCALE GENOMIC DNA]</scope>
    <source>
        <strain evidence="16">cv. W05</strain>
        <tissue evidence="15">Hypocotyl of etiolated seedlings</tissue>
    </source>
</reference>
<dbReference type="Gene3D" id="3.30.70.270">
    <property type="match status" value="1"/>
</dbReference>
<dbReference type="PROSITE" id="PS50994">
    <property type="entry name" value="INTEGRASE"/>
    <property type="match status" value="1"/>
</dbReference>
<dbReference type="PANTHER" id="PTHR37984:SF5">
    <property type="entry name" value="PROTEIN NYNRIN-LIKE"/>
    <property type="match status" value="1"/>
</dbReference>
<dbReference type="InterPro" id="IPR036638">
    <property type="entry name" value="HLH_DNA-bd_sf"/>
</dbReference>
<keyword evidence="11" id="KW-0539">Nucleus</keyword>
<keyword evidence="3" id="KW-0808">Transferase</keyword>
<keyword evidence="9" id="KW-0805">Transcription regulation</keyword>
<comment type="caution">
    <text evidence="15">The sequence shown here is derived from an EMBL/GenBank/DDBJ whole genome shotgun (WGS) entry which is preliminary data.</text>
</comment>
<dbReference type="InterPro" id="IPR036397">
    <property type="entry name" value="RNaseH_sf"/>
</dbReference>
<keyword evidence="10" id="KW-0804">Transcription</keyword>
<dbReference type="SMART" id="SM00353">
    <property type="entry name" value="HLH"/>
    <property type="match status" value="1"/>
</dbReference>
<dbReference type="Gene3D" id="3.30.420.10">
    <property type="entry name" value="Ribonuclease H-like superfamily/Ribonuclease H"/>
    <property type="match status" value="1"/>
</dbReference>
<dbReference type="GO" id="GO:0003964">
    <property type="term" value="F:RNA-directed DNA polymerase activity"/>
    <property type="evidence" value="ECO:0007669"/>
    <property type="project" value="UniProtKB-KW"/>
</dbReference>
<dbReference type="PROSITE" id="PS50888">
    <property type="entry name" value="BHLH"/>
    <property type="match status" value="1"/>
</dbReference>
<evidence type="ECO:0000259" key="14">
    <source>
        <dbReference type="PROSITE" id="PS50994"/>
    </source>
</evidence>
<evidence type="ECO:0000256" key="4">
    <source>
        <dbReference type="ARBA" id="ARBA00022695"/>
    </source>
</evidence>
<dbReference type="CDD" id="cd01647">
    <property type="entry name" value="RT_LTR"/>
    <property type="match status" value="1"/>
</dbReference>
<dbReference type="Pfam" id="PF17919">
    <property type="entry name" value="RT_RNaseH_2"/>
    <property type="match status" value="1"/>
</dbReference>
<evidence type="ECO:0000256" key="5">
    <source>
        <dbReference type="ARBA" id="ARBA00022722"/>
    </source>
</evidence>
<feature type="domain" description="Integrase catalytic" evidence="14">
    <location>
        <begin position="510"/>
        <end position="674"/>
    </location>
</feature>
<keyword evidence="12" id="KW-0511">Multifunctional enzyme</keyword>
<dbReference type="InterPro" id="IPR050951">
    <property type="entry name" value="Retrovirus_Pol_polyprotein"/>
</dbReference>
<evidence type="ECO:0000256" key="7">
    <source>
        <dbReference type="ARBA" id="ARBA00022801"/>
    </source>
</evidence>
<dbReference type="InterPro" id="IPR043502">
    <property type="entry name" value="DNA/RNA_pol_sf"/>
</dbReference>
<dbReference type="Pfam" id="PF00665">
    <property type="entry name" value="rve"/>
    <property type="match status" value="1"/>
</dbReference>
<dbReference type="Proteomes" id="UP000289340">
    <property type="component" value="Chromosome 5"/>
</dbReference>
<dbReference type="InterPro" id="IPR012337">
    <property type="entry name" value="RNaseH-like_sf"/>
</dbReference>
<dbReference type="InterPro" id="IPR001584">
    <property type="entry name" value="Integrase_cat-core"/>
</dbReference>
<dbReference type="GO" id="GO:0046983">
    <property type="term" value="F:protein dimerization activity"/>
    <property type="evidence" value="ECO:0007669"/>
    <property type="project" value="InterPro"/>
</dbReference>
<dbReference type="InterPro" id="IPR041577">
    <property type="entry name" value="RT_RNaseH_2"/>
</dbReference>
<keyword evidence="4" id="KW-0548">Nucleotidyltransferase</keyword>
<evidence type="ECO:0000313" key="15">
    <source>
        <dbReference type="EMBL" id="RZC11721.1"/>
    </source>
</evidence>
<protein>
    <submittedName>
        <fullName evidence="15">Transposon Tf2-11 polyprotein</fullName>
    </submittedName>
</protein>
<organism evidence="15 16">
    <name type="scientific">Glycine soja</name>
    <name type="common">Wild soybean</name>
    <dbReference type="NCBI Taxonomy" id="3848"/>
    <lineage>
        <taxon>Eukaryota</taxon>
        <taxon>Viridiplantae</taxon>
        <taxon>Streptophyta</taxon>
        <taxon>Embryophyta</taxon>
        <taxon>Tracheophyta</taxon>
        <taxon>Spermatophyta</taxon>
        <taxon>Magnoliopsida</taxon>
        <taxon>eudicotyledons</taxon>
        <taxon>Gunneridae</taxon>
        <taxon>Pentapetalae</taxon>
        <taxon>rosids</taxon>
        <taxon>fabids</taxon>
        <taxon>Fabales</taxon>
        <taxon>Fabaceae</taxon>
        <taxon>Papilionoideae</taxon>
        <taxon>50 kb inversion clade</taxon>
        <taxon>NPAAA clade</taxon>
        <taxon>indigoferoid/millettioid clade</taxon>
        <taxon>Phaseoleae</taxon>
        <taxon>Glycine</taxon>
        <taxon>Glycine subgen. Soja</taxon>
    </lineage>
</organism>
<evidence type="ECO:0000256" key="2">
    <source>
        <dbReference type="ARBA" id="ARBA00022670"/>
    </source>
</evidence>
<feature type="non-terminal residue" evidence="15">
    <location>
        <position position="1"/>
    </location>
</feature>
<keyword evidence="5" id="KW-0540">Nuclease</keyword>
<dbReference type="Pfam" id="PF17921">
    <property type="entry name" value="Integrase_H2C2"/>
    <property type="match status" value="1"/>
</dbReference>
<evidence type="ECO:0000256" key="8">
    <source>
        <dbReference type="ARBA" id="ARBA00022918"/>
    </source>
</evidence>
<dbReference type="InterPro" id="IPR011598">
    <property type="entry name" value="bHLH_dom"/>
</dbReference>
<accession>A0A445KLZ0</accession>
<dbReference type="SUPFAM" id="SSF53098">
    <property type="entry name" value="Ribonuclease H-like"/>
    <property type="match status" value="1"/>
</dbReference>
<dbReference type="SUPFAM" id="SSF47459">
    <property type="entry name" value="HLH, helix-loop-helix DNA-binding domain"/>
    <property type="match status" value="1"/>
</dbReference>
<dbReference type="GO" id="GO:0005634">
    <property type="term" value="C:nucleus"/>
    <property type="evidence" value="ECO:0007669"/>
    <property type="project" value="UniProtKB-SubCell"/>
</dbReference>
<keyword evidence="16" id="KW-1185">Reference proteome</keyword>
<feature type="domain" description="BHLH" evidence="13">
    <location>
        <begin position="799"/>
        <end position="848"/>
    </location>
</feature>
<dbReference type="Pfam" id="PF00010">
    <property type="entry name" value="HLH"/>
    <property type="match status" value="1"/>
</dbReference>
<sequence>LNVSAVVRGFQWIIQQTKFTSDMLLIPLGCCDLALGVEWLVSLGDIVWNFNKLQMEFYVKGRRHVLRGASTGLKTVKKQQLGKAMSTGVHLSILQVCDGQMGLLNSLTTQVVDKEVPPTLAKLLDEFSDLFQEPSGLPPHRPGHDHRIPLVQGVGPISKRPYRHLNKHTVKNKFPIPLVDDLLDELAGSSIFSKIDLRSGYNQERMDPADVYKTAFKTHAGHFEYLVMPFGLTNAPATFQGLMNSVFKESLRKFLLVFFDDILVYSCSLEDNLLHLHKVLETMRANSLFAKRTKLAFQQLKKKLTETPVLALPDCSKTFVVEVDASSLGIGAVLMQDHHPIAYISRHLNHQQKSYSTYEKELLAVGHDNVAVDALSRVEPVACQALAVHQVVSELVIKIKTSWDSDPAVQRLISELQANSSSHKHYSWKNGELMRKGRLVVGRDDALRQDILLHFHASAAAGHSGRNATLQRLKSVVYWKGMSKDVRALVQQYSVCQKCKYETKTSPGLLQPLPIPDLIWQHITMDFIEGLPSSFGKQVIFVVVDRLSKAAHFMALSHPYSAADVAQSFLDHVFKLHGFPDFITSDRDSIFLSQFWQDLMTFQGVQVQLSTAYHPQTDGQTEIVNRCLETYLRCMCADSPSQWSKWLPLAEWWYNTTFHSSIRAAPYEVVYRQSPPVNLPYLAGASKIELVDRSLLKREEMLKLIKFHMKRAQDRMKQLADKHRSERQFNIGDMVYVKLHPYRQISVAARSNMKLSPKFYGPFQLKKHVGEAVTSSSLPCLVEGDPLIKEPEAILDRMTVKRRGRAVTKRRRSRINEKLKALKNLIPNSNKTDKASMLDEAIEYLKQLQFQVQMCRQDSFLHQHLNANHSDTNPLGCSQGTLATASLSFDMQPSAVKDNSTSQNFITGSDQSGVILRNSEPNIVLTPRLSGM</sequence>
<evidence type="ECO:0000256" key="10">
    <source>
        <dbReference type="ARBA" id="ARBA00023163"/>
    </source>
</evidence>
<dbReference type="AlphaFoldDB" id="A0A445KLZ0"/>
<dbReference type="GO" id="GO:0008233">
    <property type="term" value="F:peptidase activity"/>
    <property type="evidence" value="ECO:0007669"/>
    <property type="project" value="UniProtKB-KW"/>
</dbReference>
<gene>
    <name evidence="15" type="ORF">D0Y65_011779</name>
</gene>
<dbReference type="FunFam" id="3.10.10.10:FF:000007">
    <property type="entry name" value="Retrovirus-related Pol polyprotein from transposon 17.6-like Protein"/>
    <property type="match status" value="1"/>
</dbReference>
<dbReference type="Gene3D" id="4.10.280.10">
    <property type="entry name" value="Helix-loop-helix DNA-binding domain"/>
    <property type="match status" value="1"/>
</dbReference>
<evidence type="ECO:0000259" key="13">
    <source>
        <dbReference type="PROSITE" id="PS50888"/>
    </source>
</evidence>
<dbReference type="InterPro" id="IPR047265">
    <property type="entry name" value="PIF1-like_bHLH"/>
</dbReference>
<dbReference type="GO" id="GO:0006508">
    <property type="term" value="P:proteolysis"/>
    <property type="evidence" value="ECO:0007669"/>
    <property type="project" value="UniProtKB-KW"/>
</dbReference>
<dbReference type="EMBL" id="QZWG01000005">
    <property type="protein sequence ID" value="RZC11721.1"/>
    <property type="molecule type" value="Genomic_DNA"/>
</dbReference>
<evidence type="ECO:0000256" key="3">
    <source>
        <dbReference type="ARBA" id="ARBA00022679"/>
    </source>
</evidence>
<dbReference type="CDD" id="cd11445">
    <property type="entry name" value="bHLH_AtPIF_like"/>
    <property type="match status" value="1"/>
</dbReference>
<evidence type="ECO:0000256" key="12">
    <source>
        <dbReference type="ARBA" id="ARBA00023268"/>
    </source>
</evidence>
<evidence type="ECO:0000313" key="16">
    <source>
        <dbReference type="Proteomes" id="UP000289340"/>
    </source>
</evidence>
<dbReference type="Gene3D" id="3.10.10.10">
    <property type="entry name" value="HIV Type 1 Reverse Transcriptase, subunit A, domain 1"/>
    <property type="match status" value="1"/>
</dbReference>
<dbReference type="InterPro" id="IPR041588">
    <property type="entry name" value="Integrase_H2C2"/>
</dbReference>
<dbReference type="GO" id="GO:0004519">
    <property type="term" value="F:endonuclease activity"/>
    <property type="evidence" value="ECO:0007669"/>
    <property type="project" value="UniProtKB-KW"/>
</dbReference>
<dbReference type="SUPFAM" id="SSF56672">
    <property type="entry name" value="DNA/RNA polymerases"/>
    <property type="match status" value="1"/>
</dbReference>
<evidence type="ECO:0000256" key="11">
    <source>
        <dbReference type="ARBA" id="ARBA00023242"/>
    </source>
</evidence>
<evidence type="ECO:0000256" key="9">
    <source>
        <dbReference type="ARBA" id="ARBA00023015"/>
    </source>
</evidence>
<dbReference type="GO" id="GO:0015074">
    <property type="term" value="P:DNA integration"/>
    <property type="evidence" value="ECO:0007669"/>
    <property type="project" value="InterPro"/>
</dbReference>
<name>A0A445KLZ0_GLYSO</name>
<comment type="subcellular location">
    <subcellularLocation>
        <location evidence="1">Nucleus</location>
    </subcellularLocation>
</comment>
<evidence type="ECO:0000256" key="1">
    <source>
        <dbReference type="ARBA" id="ARBA00004123"/>
    </source>
</evidence>
<keyword evidence="8" id="KW-0695">RNA-directed DNA polymerase</keyword>
<keyword evidence="2" id="KW-0645">Protease</keyword>
<evidence type="ECO:0000256" key="6">
    <source>
        <dbReference type="ARBA" id="ARBA00022759"/>
    </source>
</evidence>
<dbReference type="Gene3D" id="1.10.340.70">
    <property type="match status" value="1"/>
</dbReference>
<proteinExistence type="predicted"/>
<dbReference type="PANTHER" id="PTHR37984">
    <property type="entry name" value="PROTEIN CBG26694"/>
    <property type="match status" value="1"/>
</dbReference>
<dbReference type="InterPro" id="IPR043128">
    <property type="entry name" value="Rev_trsase/Diguanyl_cyclase"/>
</dbReference>
<keyword evidence="7" id="KW-0378">Hydrolase</keyword>
<keyword evidence="6" id="KW-0255">Endonuclease</keyword>
<dbReference type="GO" id="GO:0003676">
    <property type="term" value="F:nucleic acid binding"/>
    <property type="evidence" value="ECO:0007669"/>
    <property type="project" value="InterPro"/>
</dbReference>